<dbReference type="SUPFAM" id="SSF48726">
    <property type="entry name" value="Immunoglobulin"/>
    <property type="match status" value="3"/>
</dbReference>
<evidence type="ECO:0000313" key="14">
    <source>
        <dbReference type="Proteomes" id="UP000261560"/>
    </source>
</evidence>
<evidence type="ECO:0000259" key="12">
    <source>
        <dbReference type="PROSITE" id="PS50835"/>
    </source>
</evidence>
<evidence type="ECO:0000256" key="2">
    <source>
        <dbReference type="ARBA" id="ARBA00022692"/>
    </source>
</evidence>
<evidence type="ECO:0000256" key="7">
    <source>
        <dbReference type="ARBA" id="ARBA00038361"/>
    </source>
</evidence>
<evidence type="ECO:0000256" key="6">
    <source>
        <dbReference type="ARBA" id="ARBA00023136"/>
    </source>
</evidence>
<dbReference type="InterPro" id="IPR056386">
    <property type="entry name" value="Ig_CD22"/>
</dbReference>
<dbReference type="Pfam" id="PF13895">
    <property type="entry name" value="Ig_2"/>
    <property type="match status" value="1"/>
</dbReference>
<reference evidence="13" key="2">
    <citation type="submission" date="2025-09" db="UniProtKB">
        <authorList>
            <consortium name="Ensembl"/>
        </authorList>
    </citation>
    <scope>IDENTIFICATION</scope>
</reference>
<keyword evidence="6" id="KW-0472">Membrane</keyword>
<keyword evidence="14" id="KW-1185">Reference proteome</keyword>
<evidence type="ECO:0000256" key="1">
    <source>
        <dbReference type="ARBA" id="ARBA00004479"/>
    </source>
</evidence>
<protein>
    <recommendedName>
        <fullName evidence="8">B-cell receptor CD22</fullName>
    </recommendedName>
    <alternativeName>
        <fullName evidence="9">Sialic acid-binding Ig-like lectin 2</fullName>
    </alternativeName>
</protein>
<dbReference type="Pfam" id="PF24518">
    <property type="entry name" value="Ig_CD22"/>
    <property type="match status" value="1"/>
</dbReference>
<dbReference type="OMA" id="MEDRWMK"/>
<comment type="subcellular location">
    <subcellularLocation>
        <location evidence="1">Membrane</location>
        <topology evidence="1">Single-pass type I membrane protein</topology>
    </subcellularLocation>
</comment>
<evidence type="ECO:0000256" key="9">
    <source>
        <dbReference type="ARBA" id="ARBA00041781"/>
    </source>
</evidence>
<evidence type="ECO:0000256" key="5">
    <source>
        <dbReference type="ARBA" id="ARBA00022989"/>
    </source>
</evidence>
<dbReference type="InterPro" id="IPR003598">
    <property type="entry name" value="Ig_sub2"/>
</dbReference>
<dbReference type="InterPro" id="IPR003599">
    <property type="entry name" value="Ig_sub"/>
</dbReference>
<dbReference type="GO" id="GO:0033691">
    <property type="term" value="F:sialic acid binding"/>
    <property type="evidence" value="ECO:0007669"/>
    <property type="project" value="TreeGrafter"/>
</dbReference>
<evidence type="ECO:0000256" key="8">
    <source>
        <dbReference type="ARBA" id="ARBA00040106"/>
    </source>
</evidence>
<keyword evidence="5" id="KW-1133">Transmembrane helix</keyword>
<dbReference type="Pfam" id="PF13927">
    <property type="entry name" value="Ig_3"/>
    <property type="match status" value="1"/>
</dbReference>
<dbReference type="InterPro" id="IPR007110">
    <property type="entry name" value="Ig-like_dom"/>
</dbReference>
<dbReference type="InterPro" id="IPR036179">
    <property type="entry name" value="Ig-like_dom_sf"/>
</dbReference>
<dbReference type="Proteomes" id="UP000261560">
    <property type="component" value="Unplaced"/>
</dbReference>
<organism evidence="13 14">
    <name type="scientific">Oryzias melastigma</name>
    <name type="common">Marine medaka</name>
    <dbReference type="NCBI Taxonomy" id="30732"/>
    <lineage>
        <taxon>Eukaryota</taxon>
        <taxon>Metazoa</taxon>
        <taxon>Chordata</taxon>
        <taxon>Craniata</taxon>
        <taxon>Vertebrata</taxon>
        <taxon>Euteleostomi</taxon>
        <taxon>Actinopterygii</taxon>
        <taxon>Neopterygii</taxon>
        <taxon>Teleostei</taxon>
        <taxon>Neoteleostei</taxon>
        <taxon>Acanthomorphata</taxon>
        <taxon>Ovalentaria</taxon>
        <taxon>Atherinomorphae</taxon>
        <taxon>Beloniformes</taxon>
        <taxon>Adrianichthyidae</taxon>
        <taxon>Oryziinae</taxon>
        <taxon>Oryzias</taxon>
    </lineage>
</organism>
<dbReference type="PROSITE" id="PS50835">
    <property type="entry name" value="IG_LIKE"/>
    <property type="match status" value="2"/>
</dbReference>
<dbReference type="CDD" id="cd00096">
    <property type="entry name" value="Ig"/>
    <property type="match status" value="1"/>
</dbReference>
<evidence type="ECO:0000256" key="4">
    <source>
        <dbReference type="ARBA" id="ARBA00022889"/>
    </source>
</evidence>
<dbReference type="GO" id="GO:0007155">
    <property type="term" value="P:cell adhesion"/>
    <property type="evidence" value="ECO:0007669"/>
    <property type="project" value="UniProtKB-KW"/>
</dbReference>
<keyword evidence="2" id="KW-0812">Transmembrane</keyword>
<dbReference type="Ensembl" id="ENSOMET00000002137.1">
    <property type="protein sequence ID" value="ENSOMEP00000008624.1"/>
    <property type="gene ID" value="ENSOMEG00000009807.1"/>
</dbReference>
<dbReference type="Gene3D" id="2.60.40.10">
    <property type="entry name" value="Immunoglobulins"/>
    <property type="match status" value="3"/>
</dbReference>
<keyword evidence="3" id="KW-0430">Lectin</keyword>
<dbReference type="GeneTree" id="ENSGT01150000286924"/>
<keyword evidence="4" id="KW-0130">Cell adhesion</keyword>
<comment type="similarity">
    <text evidence="7">Belongs to the immunoglobulin superfamily. SIGLEC (sialic acid binding Ig-like lectin) family.</text>
</comment>
<dbReference type="SMART" id="SM00409">
    <property type="entry name" value="IG"/>
    <property type="match status" value="3"/>
</dbReference>
<feature type="domain" description="Ig-like" evidence="12">
    <location>
        <begin position="237"/>
        <end position="317"/>
    </location>
</feature>
<evidence type="ECO:0000313" key="13">
    <source>
        <dbReference type="Ensembl" id="ENSOMEP00000008624.1"/>
    </source>
</evidence>
<comment type="subunit">
    <text evidence="11">Predominantly monomer of isoform CD22-beta. Also found as heterodimer of isoform CD22-beta and a shorter isoform. Interacts with PTPN6/SHP-1, LYN, SYK, PIK3R1/PIK3R2 and PLCG1 upon phosphorylation. Interacts with GRB2, INPP5D and SHC1 upon phosphorylation. May form a complex with INPP5D/SHIP, GRB2 and SHC1.</text>
</comment>
<dbReference type="GO" id="GO:0005886">
    <property type="term" value="C:plasma membrane"/>
    <property type="evidence" value="ECO:0007669"/>
    <property type="project" value="TreeGrafter"/>
</dbReference>
<sequence>MLLCPRVPLVWLNHKAVVRLKITAEPGLCVVIPCSFTTPSYFRPQHLVWFKCESNQRCFDSKINSHTNKNTKPHKSELIERVSLLDPDVNHQNCSIRISDLRESDSGFYQLRVYGYRDGETYGYFFPQTVFLLTKHVLFPAGFRQKPTMTLPDLTEGHQTTLTCSAPALCSTSPPGISWMWSGNETLTAVTQRHNSTLTFIPTAELHNSNITCRIRFSDNTTTEETVNLHVNYIRKPQISGKVIVKEGEFLNLTCSVDSFPPVPAVWTEPQSNLLNGSDHNGSATFIITNVTAEDSGRYSCAANHQNWTETVHVDVTVMLEGSACVRRSDVLTLTLRYQYSVYCLLSWIFGSGGPSGPARPSLLA</sequence>
<proteinExistence type="inferred from homology"/>
<evidence type="ECO:0000256" key="10">
    <source>
        <dbReference type="ARBA" id="ARBA00045430"/>
    </source>
</evidence>
<dbReference type="InterPro" id="IPR013783">
    <property type="entry name" value="Ig-like_fold"/>
</dbReference>
<evidence type="ECO:0000256" key="3">
    <source>
        <dbReference type="ARBA" id="ARBA00022734"/>
    </source>
</evidence>
<reference evidence="13" key="1">
    <citation type="submission" date="2025-08" db="UniProtKB">
        <authorList>
            <consortium name="Ensembl"/>
        </authorList>
    </citation>
    <scope>IDENTIFICATION</scope>
</reference>
<dbReference type="PANTHER" id="PTHR12035:SF128">
    <property type="entry name" value="BRANCHED CHAIN KETO ACID DEHYDROGENASE E1 SUBUNIT BETA,-LIKE-RELATED"/>
    <property type="match status" value="1"/>
</dbReference>
<accession>A0A3B3BTE6</accession>
<evidence type="ECO:0000256" key="11">
    <source>
        <dbReference type="ARBA" id="ARBA00046458"/>
    </source>
</evidence>
<feature type="domain" description="Ig-like" evidence="12">
    <location>
        <begin position="147"/>
        <end position="228"/>
    </location>
</feature>
<name>A0A3B3BTE6_ORYME</name>
<dbReference type="AlphaFoldDB" id="A0A3B3BTE6"/>
<dbReference type="InterPro" id="IPR051036">
    <property type="entry name" value="SIGLEC"/>
</dbReference>
<dbReference type="SMART" id="SM00408">
    <property type="entry name" value="IGc2"/>
    <property type="match status" value="1"/>
</dbReference>
<dbReference type="PANTHER" id="PTHR12035">
    <property type="entry name" value="SIALIC ACID BINDING IMMUNOGLOBULIN-LIKE LECTIN"/>
    <property type="match status" value="1"/>
</dbReference>
<comment type="function">
    <text evidence="10">Most highly expressed siglec (sialic acid-binding immunoglobulin-like lectin) on B-cells that plays a role in various aspects of B-cell biology including differentiation, antigen presentation, and trafficking to bone marrow. Binds to alpha 2,6-linked sialic acid residues of surface molecules such as CD22 itself, CD45 and IgM in a cis configuration. Can also bind to ligands on other cells as an adhesion molecule in a trans configuration. Acts as an inhibitory coreceptor on the surface of B-cells and inhibits B-cell receptor induced signaling, characterized by inhibition of the calcium mobilization and cellular activation. Mechanistically, the immunoreceptor tyrosine-based inhibitory motif domain is phosphorylated by the Src kinase LYN, which in turn leads to the recruitment of the protein tyrosine phosphatase 1/PTPN6, leading to the negative regulation of BCR signaling. If this negative signaling from is of sufficient strength, apoptosis of the B-cell can be induced.</text>
</comment>
<dbReference type="GO" id="GO:0030246">
    <property type="term" value="F:carbohydrate binding"/>
    <property type="evidence" value="ECO:0007669"/>
    <property type="project" value="UniProtKB-KW"/>
</dbReference>